<keyword evidence="5" id="KW-0862">Zinc</keyword>
<dbReference type="EMBL" id="LNIX01000002">
    <property type="protein sequence ID" value="OXA60338.1"/>
    <property type="molecule type" value="Genomic_DNA"/>
</dbReference>
<evidence type="ECO:0000256" key="6">
    <source>
        <dbReference type="ARBA" id="ARBA00023242"/>
    </source>
</evidence>
<keyword evidence="6" id="KW-0539">Nucleus</keyword>
<dbReference type="SUPFAM" id="SSF56219">
    <property type="entry name" value="DNase I-like"/>
    <property type="match status" value="1"/>
</dbReference>
<accession>A0A226ESZ5</accession>
<dbReference type="Pfam" id="PF03372">
    <property type="entry name" value="Exo_endo_phos"/>
    <property type="match status" value="1"/>
</dbReference>
<dbReference type="GO" id="GO:0003824">
    <property type="term" value="F:catalytic activity"/>
    <property type="evidence" value="ECO:0007669"/>
    <property type="project" value="InterPro"/>
</dbReference>
<dbReference type="GO" id="GO:0005634">
    <property type="term" value="C:nucleus"/>
    <property type="evidence" value="ECO:0007669"/>
    <property type="project" value="UniProtKB-SubCell"/>
</dbReference>
<dbReference type="GO" id="GO:0008270">
    <property type="term" value="F:zinc ion binding"/>
    <property type="evidence" value="ECO:0007669"/>
    <property type="project" value="UniProtKB-KW"/>
</dbReference>
<evidence type="ECO:0000313" key="9">
    <source>
        <dbReference type="EMBL" id="OXA60338.1"/>
    </source>
</evidence>
<comment type="subcellular location">
    <subcellularLocation>
        <location evidence="1">Nucleus</location>
    </subcellularLocation>
</comment>
<dbReference type="InterPro" id="IPR036691">
    <property type="entry name" value="Endo/exonu/phosph_ase_sf"/>
</dbReference>
<evidence type="ECO:0000256" key="1">
    <source>
        <dbReference type="ARBA" id="ARBA00004123"/>
    </source>
</evidence>
<evidence type="ECO:0000256" key="3">
    <source>
        <dbReference type="ARBA" id="ARBA00022737"/>
    </source>
</evidence>
<organism evidence="9 10">
    <name type="scientific">Folsomia candida</name>
    <name type="common">Springtail</name>
    <dbReference type="NCBI Taxonomy" id="158441"/>
    <lineage>
        <taxon>Eukaryota</taxon>
        <taxon>Metazoa</taxon>
        <taxon>Ecdysozoa</taxon>
        <taxon>Arthropoda</taxon>
        <taxon>Hexapoda</taxon>
        <taxon>Collembola</taxon>
        <taxon>Entomobryomorpha</taxon>
        <taxon>Isotomoidea</taxon>
        <taxon>Isotomidae</taxon>
        <taxon>Proisotominae</taxon>
        <taxon>Folsomia</taxon>
    </lineage>
</organism>
<keyword evidence="2" id="KW-0479">Metal-binding</keyword>
<evidence type="ECO:0000256" key="5">
    <source>
        <dbReference type="ARBA" id="ARBA00022833"/>
    </source>
</evidence>
<protein>
    <submittedName>
        <fullName evidence="9">Oocyte zinc finger protein XlCOF7.1</fullName>
    </submittedName>
</protein>
<dbReference type="InterPro" id="IPR036236">
    <property type="entry name" value="Znf_C2H2_sf"/>
</dbReference>
<dbReference type="SMART" id="SM00355">
    <property type="entry name" value="ZnF_C2H2"/>
    <property type="match status" value="4"/>
</dbReference>
<reference evidence="9 10" key="1">
    <citation type="submission" date="2015-12" db="EMBL/GenBank/DDBJ databases">
        <title>The genome of Folsomia candida.</title>
        <authorList>
            <person name="Faddeeva A."/>
            <person name="Derks M.F."/>
            <person name="Anvar Y."/>
            <person name="Smit S."/>
            <person name="Van Straalen N."/>
            <person name="Roelofs D."/>
        </authorList>
    </citation>
    <scope>NUCLEOTIDE SEQUENCE [LARGE SCALE GENOMIC DNA]</scope>
    <source>
        <strain evidence="9 10">VU population</strain>
        <tissue evidence="9">Whole body</tissue>
    </source>
</reference>
<comment type="caution">
    <text evidence="9">The sequence shown here is derived from an EMBL/GenBank/DDBJ whole genome shotgun (WGS) entry which is preliminary data.</text>
</comment>
<dbReference type="PROSITE" id="PS50157">
    <property type="entry name" value="ZINC_FINGER_C2H2_2"/>
    <property type="match status" value="1"/>
</dbReference>
<feature type="domain" description="C2H2-type" evidence="8">
    <location>
        <begin position="386"/>
        <end position="414"/>
    </location>
</feature>
<dbReference type="Proteomes" id="UP000198287">
    <property type="component" value="Unassembled WGS sequence"/>
</dbReference>
<dbReference type="InterPro" id="IPR013087">
    <property type="entry name" value="Znf_C2H2_type"/>
</dbReference>
<dbReference type="Gene3D" id="3.60.10.10">
    <property type="entry name" value="Endonuclease/exonuclease/phosphatase"/>
    <property type="match status" value="1"/>
</dbReference>
<name>A0A226ESZ5_FOLCA</name>
<dbReference type="InterPro" id="IPR005135">
    <property type="entry name" value="Endo/exonuclease/phosphatase"/>
</dbReference>
<dbReference type="AlphaFoldDB" id="A0A226ESZ5"/>
<gene>
    <name evidence="9" type="ORF">Fcan01_04414</name>
</gene>
<sequence>MSLGKRQDETLRYHTWNAGGHLNQENLEEMNDYWDGSNLVFVQETHLPPSEESALADYAKNFGWKVKFNSAVPYDGINGGWRDGVCVFYKNIKIRQIVLPRCKFDGLQPDPQRLMLIEAMSDLSTNPIFFFNMYFPACRNDAIRVREQERWLKIIDHFCDEYKNELVVWIGDFNCERLKSWNDKPNRKSYVFDSLEVILEKYGFLDVTDHLWEENVFTRHAPHFSNKVNHIVSMLDHVLISRGMQVYHQTCIPLYNGPLDLSDHVNIQCSNKVATAQFPAVPVVGKMVCDPPVIPRNHRREFSCICGYISIDRSNYGRHLKTCTGTTYTTVCELCNLDCGNRGQLVRHKTACTGGELKCTIGCEKIFRLQSELEWHEKFCNGIEGTVCPNCAKDFENKTSLRNHLRHTCNGPKNLTCPTCKKEFKYSSKLEEHYARNPSCRNGSLER</sequence>
<dbReference type="SUPFAM" id="SSF57667">
    <property type="entry name" value="beta-beta-alpha zinc fingers"/>
    <property type="match status" value="1"/>
</dbReference>
<dbReference type="Pfam" id="PF00096">
    <property type="entry name" value="zf-C2H2"/>
    <property type="match status" value="1"/>
</dbReference>
<dbReference type="Gene3D" id="3.30.160.60">
    <property type="entry name" value="Classic Zinc Finger"/>
    <property type="match status" value="1"/>
</dbReference>
<evidence type="ECO:0000256" key="7">
    <source>
        <dbReference type="PROSITE-ProRule" id="PRU00042"/>
    </source>
</evidence>
<dbReference type="PANTHER" id="PTHR24376:SF235">
    <property type="entry name" value="C2H2-TYPE DOMAIN-CONTAINING PROTEIN"/>
    <property type="match status" value="1"/>
</dbReference>
<evidence type="ECO:0000259" key="8">
    <source>
        <dbReference type="PROSITE" id="PS50157"/>
    </source>
</evidence>
<dbReference type="PANTHER" id="PTHR24376">
    <property type="entry name" value="ZINC FINGER PROTEIN"/>
    <property type="match status" value="1"/>
</dbReference>
<dbReference type="GO" id="GO:0000978">
    <property type="term" value="F:RNA polymerase II cis-regulatory region sequence-specific DNA binding"/>
    <property type="evidence" value="ECO:0007669"/>
    <property type="project" value="TreeGrafter"/>
</dbReference>
<dbReference type="GO" id="GO:0001228">
    <property type="term" value="F:DNA-binding transcription activator activity, RNA polymerase II-specific"/>
    <property type="evidence" value="ECO:0007669"/>
    <property type="project" value="TreeGrafter"/>
</dbReference>
<evidence type="ECO:0000313" key="10">
    <source>
        <dbReference type="Proteomes" id="UP000198287"/>
    </source>
</evidence>
<keyword evidence="3" id="KW-0677">Repeat</keyword>
<proteinExistence type="predicted"/>
<keyword evidence="10" id="KW-1185">Reference proteome</keyword>
<evidence type="ECO:0000256" key="4">
    <source>
        <dbReference type="ARBA" id="ARBA00022771"/>
    </source>
</evidence>
<evidence type="ECO:0000256" key="2">
    <source>
        <dbReference type="ARBA" id="ARBA00022723"/>
    </source>
</evidence>
<keyword evidence="4 7" id="KW-0863">Zinc-finger</keyword>